<name>A0A914W7L6_9BILA</name>
<dbReference type="InterPro" id="IPR036719">
    <property type="entry name" value="Neuro-gated_channel_TM_sf"/>
</dbReference>
<keyword evidence="6" id="KW-0732">Signal</keyword>
<dbReference type="GO" id="GO:0005230">
    <property type="term" value="F:extracellular ligand-gated monoatomic ion channel activity"/>
    <property type="evidence" value="ECO:0007669"/>
    <property type="project" value="InterPro"/>
</dbReference>
<feature type="transmembrane region" description="Helical" evidence="5">
    <location>
        <begin position="424"/>
        <end position="449"/>
    </location>
</feature>
<proteinExistence type="predicted"/>
<dbReference type="GO" id="GO:0016020">
    <property type="term" value="C:membrane"/>
    <property type="evidence" value="ECO:0007669"/>
    <property type="project" value="UniProtKB-SubCell"/>
</dbReference>
<sequence length="450" mass="52064">MGLRTIIGILFLFQIKVGEASRVPLTDQQRLVNTIFETYDKTLRPIEDTGSLTNVTLNPALYSILKTDEAAECIVIVQSFRMIWKDIFLSWDPSEFGGMKQLMLPISRIWYPDITFLNLIEMTIVVPEDNNYARINYDGTVLTTIDEVATLHCKYYINMFPFDVQNCTMHAGSWMHTGEQMDIFYSTPTDLDQYNNNTEWELISFTARKEKAYYVTTESTWVDIYYDIVIQRKPTYYLLTFVLPCFIITSISIIGIFTPFNDSGDREEKVTMGLTTMLTMAIILTIITDKMPRTSEGMPLMAMYIMLQVAIAAANSFVAVFILYQQRKWTNGEPVPGWIRVITFLTLRKVKTGTKTRKTNNSSHYYGAKEPAIDIHAPLSEHMKQQLMVMNEMRGMMQQITEHIYDQEVEERLRKDWQRAAHRLDLIAMLLFLAFNLAVTLAFLIIGYIH</sequence>
<keyword evidence="3 5" id="KW-1133">Transmembrane helix</keyword>
<evidence type="ECO:0000259" key="7">
    <source>
        <dbReference type="Pfam" id="PF02931"/>
    </source>
</evidence>
<evidence type="ECO:0000256" key="5">
    <source>
        <dbReference type="SAM" id="Phobius"/>
    </source>
</evidence>
<evidence type="ECO:0000256" key="2">
    <source>
        <dbReference type="ARBA" id="ARBA00022692"/>
    </source>
</evidence>
<dbReference type="InterPro" id="IPR006029">
    <property type="entry name" value="Neurotrans-gated_channel_TM"/>
</dbReference>
<dbReference type="Pfam" id="PF02931">
    <property type="entry name" value="Neur_chan_LBD"/>
    <property type="match status" value="1"/>
</dbReference>
<protein>
    <submittedName>
        <fullName evidence="10">Uncharacterized protein</fullName>
    </submittedName>
</protein>
<dbReference type="PANTHER" id="PTHR18945">
    <property type="entry name" value="NEUROTRANSMITTER GATED ION CHANNEL"/>
    <property type="match status" value="1"/>
</dbReference>
<evidence type="ECO:0000256" key="4">
    <source>
        <dbReference type="ARBA" id="ARBA00023136"/>
    </source>
</evidence>
<dbReference type="InterPro" id="IPR036734">
    <property type="entry name" value="Neur_chan_lig-bd_sf"/>
</dbReference>
<dbReference type="AlphaFoldDB" id="A0A914W7L6"/>
<organism evidence="9 10">
    <name type="scientific">Plectus sambesii</name>
    <dbReference type="NCBI Taxonomy" id="2011161"/>
    <lineage>
        <taxon>Eukaryota</taxon>
        <taxon>Metazoa</taxon>
        <taxon>Ecdysozoa</taxon>
        <taxon>Nematoda</taxon>
        <taxon>Chromadorea</taxon>
        <taxon>Plectida</taxon>
        <taxon>Plectina</taxon>
        <taxon>Plectoidea</taxon>
        <taxon>Plectidae</taxon>
        <taxon>Plectus</taxon>
    </lineage>
</organism>
<evidence type="ECO:0000256" key="3">
    <source>
        <dbReference type="ARBA" id="ARBA00022989"/>
    </source>
</evidence>
<evidence type="ECO:0000313" key="9">
    <source>
        <dbReference type="Proteomes" id="UP000887566"/>
    </source>
</evidence>
<dbReference type="InterPro" id="IPR006201">
    <property type="entry name" value="Neur_channel"/>
</dbReference>
<feature type="transmembrane region" description="Helical" evidence="5">
    <location>
        <begin position="236"/>
        <end position="258"/>
    </location>
</feature>
<evidence type="ECO:0000259" key="8">
    <source>
        <dbReference type="Pfam" id="PF02932"/>
    </source>
</evidence>
<dbReference type="Pfam" id="PF02932">
    <property type="entry name" value="Neur_chan_memb"/>
    <property type="match status" value="1"/>
</dbReference>
<dbReference type="GO" id="GO:0004888">
    <property type="term" value="F:transmembrane signaling receptor activity"/>
    <property type="evidence" value="ECO:0007669"/>
    <property type="project" value="InterPro"/>
</dbReference>
<keyword evidence="4 5" id="KW-0472">Membrane</keyword>
<evidence type="ECO:0000313" key="10">
    <source>
        <dbReference type="WBParaSite" id="PSAMB.scaffold3462size18196.g21551.t1"/>
    </source>
</evidence>
<feature type="domain" description="Neurotransmitter-gated ion-channel ligand-binding" evidence="7">
    <location>
        <begin position="28"/>
        <end position="234"/>
    </location>
</feature>
<dbReference type="InterPro" id="IPR006202">
    <property type="entry name" value="Neur_chan_lig-bd"/>
</dbReference>
<accession>A0A914W7L6</accession>
<feature type="signal peptide" evidence="6">
    <location>
        <begin position="1"/>
        <end position="20"/>
    </location>
</feature>
<dbReference type="Proteomes" id="UP000887566">
    <property type="component" value="Unplaced"/>
</dbReference>
<reference evidence="10" key="1">
    <citation type="submission" date="2022-11" db="UniProtKB">
        <authorList>
            <consortium name="WormBaseParasite"/>
        </authorList>
    </citation>
    <scope>IDENTIFICATION</scope>
</reference>
<feature type="chain" id="PRO_5037011582" evidence="6">
    <location>
        <begin position="21"/>
        <end position="450"/>
    </location>
</feature>
<comment type="subcellular location">
    <subcellularLocation>
        <location evidence="1">Membrane</location>
        <topology evidence="1">Multi-pass membrane protein</topology>
    </subcellularLocation>
</comment>
<dbReference type="Gene3D" id="2.70.170.10">
    <property type="entry name" value="Neurotransmitter-gated ion-channel ligand-binding domain"/>
    <property type="match status" value="1"/>
</dbReference>
<dbReference type="CDD" id="cd19051">
    <property type="entry name" value="LGIC_TM_cation"/>
    <property type="match status" value="1"/>
</dbReference>
<keyword evidence="2 5" id="KW-0812">Transmembrane</keyword>
<dbReference type="CDD" id="cd18989">
    <property type="entry name" value="LGIC_ECD_cation"/>
    <property type="match status" value="1"/>
</dbReference>
<dbReference type="FunFam" id="2.70.170.10:FF:000028">
    <property type="entry name" value="AcetylCholine Receptor"/>
    <property type="match status" value="1"/>
</dbReference>
<feature type="transmembrane region" description="Helical" evidence="5">
    <location>
        <begin position="300"/>
        <end position="324"/>
    </location>
</feature>
<feature type="transmembrane region" description="Helical" evidence="5">
    <location>
        <begin position="270"/>
        <end position="288"/>
    </location>
</feature>
<dbReference type="WBParaSite" id="PSAMB.scaffold3462size18196.g21551.t1">
    <property type="protein sequence ID" value="PSAMB.scaffold3462size18196.g21551.t1"/>
    <property type="gene ID" value="PSAMB.scaffold3462size18196.g21551"/>
</dbReference>
<dbReference type="InterPro" id="IPR038050">
    <property type="entry name" value="Neuro_actylchol_rec"/>
</dbReference>
<dbReference type="Gene3D" id="1.20.58.390">
    <property type="entry name" value="Neurotransmitter-gated ion-channel transmembrane domain"/>
    <property type="match status" value="1"/>
</dbReference>
<dbReference type="PRINTS" id="PR00252">
    <property type="entry name" value="NRIONCHANNEL"/>
</dbReference>
<dbReference type="SUPFAM" id="SSF63712">
    <property type="entry name" value="Nicotinic receptor ligand binding domain-like"/>
    <property type="match status" value="1"/>
</dbReference>
<feature type="domain" description="Neurotransmitter-gated ion-channel transmembrane" evidence="8">
    <location>
        <begin position="242"/>
        <end position="441"/>
    </location>
</feature>
<evidence type="ECO:0000256" key="6">
    <source>
        <dbReference type="SAM" id="SignalP"/>
    </source>
</evidence>
<dbReference type="SUPFAM" id="SSF90112">
    <property type="entry name" value="Neurotransmitter-gated ion-channel transmembrane pore"/>
    <property type="match status" value="1"/>
</dbReference>
<keyword evidence="9" id="KW-1185">Reference proteome</keyword>
<evidence type="ECO:0000256" key="1">
    <source>
        <dbReference type="ARBA" id="ARBA00004141"/>
    </source>
</evidence>